<proteinExistence type="predicted"/>
<organism evidence="1 2">
    <name type="scientific">Sphingomonas sanxanigenens</name>
    <dbReference type="NCBI Taxonomy" id="397260"/>
    <lineage>
        <taxon>Bacteria</taxon>
        <taxon>Pseudomonadati</taxon>
        <taxon>Pseudomonadota</taxon>
        <taxon>Alphaproteobacteria</taxon>
        <taxon>Sphingomonadales</taxon>
        <taxon>Sphingomonadaceae</taxon>
        <taxon>Sphingomonas</taxon>
    </lineage>
</organism>
<evidence type="ECO:0000313" key="2">
    <source>
        <dbReference type="Proteomes" id="UP000249066"/>
    </source>
</evidence>
<dbReference type="Proteomes" id="UP000249066">
    <property type="component" value="Unassembled WGS sequence"/>
</dbReference>
<dbReference type="EMBL" id="QFNN01000009">
    <property type="protein sequence ID" value="PZO91416.1"/>
    <property type="molecule type" value="Genomic_DNA"/>
</dbReference>
<evidence type="ECO:0000313" key="1">
    <source>
        <dbReference type="EMBL" id="PZO91416.1"/>
    </source>
</evidence>
<accession>A0A2W5ADR8</accession>
<evidence type="ECO:0008006" key="3">
    <source>
        <dbReference type="Google" id="ProtNLM"/>
    </source>
</evidence>
<gene>
    <name evidence="1" type="ORF">DI623_03155</name>
</gene>
<dbReference type="AlphaFoldDB" id="A0A2W5ADR8"/>
<name>A0A2W5ADR8_9SPHN</name>
<comment type="caution">
    <text evidence="1">The sequence shown here is derived from an EMBL/GenBank/DDBJ whole genome shotgun (WGS) entry which is preliminary data.</text>
</comment>
<reference evidence="1 2" key="1">
    <citation type="submission" date="2017-08" db="EMBL/GenBank/DDBJ databases">
        <title>Infants hospitalized years apart are colonized by the same room-sourced microbial strains.</title>
        <authorList>
            <person name="Brooks B."/>
            <person name="Olm M.R."/>
            <person name="Firek B.A."/>
            <person name="Baker R."/>
            <person name="Thomas B.C."/>
            <person name="Morowitz M.J."/>
            <person name="Banfield J.F."/>
        </authorList>
    </citation>
    <scope>NUCLEOTIDE SEQUENCE [LARGE SCALE GENOMIC DNA]</scope>
    <source>
        <strain evidence="1">S2_018_000_R2_101</strain>
    </source>
</reference>
<protein>
    <recommendedName>
        <fullName evidence="3">DUF2946 domain-containing protein</fullName>
    </recommendedName>
</protein>
<sequence length="134" mass="13176">MQGAGLNIDRIGARVAFGLVALALLLRVMIPAGFMPAAGQGLAIELCTGMGATPAWVDADGKVHKGRPDKGSAADHPCAFAGFGALIDLPAPLATPAPPFRLGVAALVARVAAASVGQGLAAPPPPQTGPPASL</sequence>